<dbReference type="PANTHER" id="PTHR37835">
    <property type="entry name" value="ALPHA-CLOSTRIPAIN"/>
    <property type="match status" value="1"/>
</dbReference>
<reference evidence="1" key="1">
    <citation type="journal article" date="2014" name="Front. Microbiol.">
        <title>High frequency of phylogenetically diverse reductive dehalogenase-homologous genes in deep subseafloor sedimentary metagenomes.</title>
        <authorList>
            <person name="Kawai M."/>
            <person name="Futagami T."/>
            <person name="Toyoda A."/>
            <person name="Takaki Y."/>
            <person name="Nishi S."/>
            <person name="Hori S."/>
            <person name="Arai W."/>
            <person name="Tsubouchi T."/>
            <person name="Morono Y."/>
            <person name="Uchiyama I."/>
            <person name="Ito T."/>
            <person name="Fujiyama A."/>
            <person name="Inagaki F."/>
            <person name="Takami H."/>
        </authorList>
    </citation>
    <scope>NUCLEOTIDE SEQUENCE</scope>
    <source>
        <strain evidence="1">Expedition CK06-06</strain>
    </source>
</reference>
<dbReference type="PANTHER" id="PTHR37835:SF1">
    <property type="entry name" value="ALPHA-CLOSTRIPAIN"/>
    <property type="match status" value="1"/>
</dbReference>
<gene>
    <name evidence="1" type="ORF">S06H3_24357</name>
</gene>
<feature type="non-terminal residue" evidence="1">
    <location>
        <position position="1"/>
    </location>
</feature>
<proteinExistence type="predicted"/>
<name>X1NXW8_9ZZZZ</name>
<evidence type="ECO:0000313" key="1">
    <source>
        <dbReference type="EMBL" id="GAI23494.1"/>
    </source>
</evidence>
<dbReference type="EMBL" id="BARV01013522">
    <property type="protein sequence ID" value="GAI23494.1"/>
    <property type="molecule type" value="Genomic_DNA"/>
</dbReference>
<sequence length="142" mass="15880">ADILVTSEEVEPGDGWPYDTVLSQLVANSTMSSEQLAADIVDKYIYSYPSRDVTQSAIDLSYMGDLANQLSNLAQAIINDSLTPEINYILAAYYSQHYSDYYHDFIDLYDFCNKIYIYSNNASVRNIASSIQQTLSTAVINS</sequence>
<feature type="non-terminal residue" evidence="1">
    <location>
        <position position="142"/>
    </location>
</feature>
<dbReference type="Pfam" id="PF03415">
    <property type="entry name" value="Peptidase_C11"/>
    <property type="match status" value="1"/>
</dbReference>
<comment type="caution">
    <text evidence="1">The sequence shown here is derived from an EMBL/GenBank/DDBJ whole genome shotgun (WGS) entry which is preliminary data.</text>
</comment>
<organism evidence="1">
    <name type="scientific">marine sediment metagenome</name>
    <dbReference type="NCBI Taxonomy" id="412755"/>
    <lineage>
        <taxon>unclassified sequences</taxon>
        <taxon>metagenomes</taxon>
        <taxon>ecological metagenomes</taxon>
    </lineage>
</organism>
<accession>X1NXW8</accession>
<protein>
    <submittedName>
        <fullName evidence="1">Uncharacterized protein</fullName>
    </submittedName>
</protein>
<dbReference type="InterPro" id="IPR005077">
    <property type="entry name" value="Peptidase_C11"/>
</dbReference>
<dbReference type="AlphaFoldDB" id="X1NXW8"/>